<evidence type="ECO:0000256" key="6">
    <source>
        <dbReference type="SAM" id="MobiDB-lite"/>
    </source>
</evidence>
<dbReference type="KEGG" id="more:E1B28_012680"/>
<evidence type="ECO:0000256" key="1">
    <source>
        <dbReference type="ARBA" id="ARBA00004651"/>
    </source>
</evidence>
<dbReference type="InterPro" id="IPR003807">
    <property type="entry name" value="DUF202"/>
</dbReference>
<dbReference type="InterPro" id="IPR052053">
    <property type="entry name" value="IM_YidH-like"/>
</dbReference>
<gene>
    <name evidence="9" type="ORF">E1B28_012680</name>
</gene>
<feature type="compositionally biased region" description="Basic and acidic residues" evidence="6">
    <location>
        <begin position="104"/>
        <end position="132"/>
    </location>
</feature>
<feature type="compositionally biased region" description="Polar residues" evidence="6">
    <location>
        <begin position="1"/>
        <end position="36"/>
    </location>
</feature>
<feature type="region of interest" description="Disordered" evidence="6">
    <location>
        <begin position="1"/>
        <end position="133"/>
    </location>
</feature>
<evidence type="ECO:0000256" key="3">
    <source>
        <dbReference type="ARBA" id="ARBA00022692"/>
    </source>
</evidence>
<keyword evidence="4 7" id="KW-1133">Transmembrane helix</keyword>
<proteinExistence type="predicted"/>
<feature type="transmembrane region" description="Helical" evidence="7">
    <location>
        <begin position="169"/>
        <end position="188"/>
    </location>
</feature>
<dbReference type="RefSeq" id="XP_043005182.1">
    <property type="nucleotide sequence ID" value="XM_043157814.1"/>
</dbReference>
<feature type="transmembrane region" description="Helical" evidence="7">
    <location>
        <begin position="208"/>
        <end position="233"/>
    </location>
</feature>
<comment type="caution">
    <text evidence="9">The sequence shown here is derived from an EMBL/GenBank/DDBJ whole genome shotgun (WGS) entry which is preliminary data.</text>
</comment>
<evidence type="ECO:0000313" key="10">
    <source>
        <dbReference type="Proteomes" id="UP001049176"/>
    </source>
</evidence>
<dbReference type="AlphaFoldDB" id="A0A9P7UQ66"/>
<keyword evidence="5 7" id="KW-0472">Membrane</keyword>
<dbReference type="Pfam" id="PF02656">
    <property type="entry name" value="DUF202"/>
    <property type="match status" value="1"/>
</dbReference>
<accession>A0A9P7UQ66</accession>
<dbReference type="OrthoDB" id="199599at2759"/>
<sequence>MSLLRTQNPSSSSRKGSYSALSTHNYLSDSDDNSATPRGASPSHQDPELGTSSSPDSKRSLRFSIPSSPPRPGMSHLLDKQSPAPAQVQKKGDFVESPIEEEPQERHEQEHSDQDESESDRSANESRSDTRQTKSWRFRPSLVLENSGSVARDHLASERTFLAYVRTSLAIASTGVALVQLFTIASKAVSNHPTQLTFSPATKRVQVWARPLGVVTVGLGIAVLSIGVVRYFTVQNALVKGKFPVARFLLGGIAFVLGVLVLIVFGVLVSGAGPRG</sequence>
<evidence type="ECO:0000256" key="4">
    <source>
        <dbReference type="ARBA" id="ARBA00022989"/>
    </source>
</evidence>
<dbReference type="PANTHER" id="PTHR34187">
    <property type="entry name" value="FGR18P"/>
    <property type="match status" value="1"/>
</dbReference>
<evidence type="ECO:0000256" key="7">
    <source>
        <dbReference type="SAM" id="Phobius"/>
    </source>
</evidence>
<reference evidence="9" key="1">
    <citation type="journal article" date="2021" name="Genome Biol. Evol.">
        <title>The assembled and annotated genome of the fairy-ring fungus Marasmius oreades.</title>
        <authorList>
            <person name="Hiltunen M."/>
            <person name="Ament-Velasquez S.L."/>
            <person name="Johannesson H."/>
        </authorList>
    </citation>
    <scope>NUCLEOTIDE SEQUENCE</scope>
    <source>
        <strain evidence="9">03SP1</strain>
    </source>
</reference>
<keyword evidence="3 7" id="KW-0812">Transmembrane</keyword>
<comment type="subcellular location">
    <subcellularLocation>
        <location evidence="1">Cell membrane</location>
        <topology evidence="1">Multi-pass membrane protein</topology>
    </subcellularLocation>
</comment>
<feature type="domain" description="DUF202" evidence="8">
    <location>
        <begin position="152"/>
        <end position="236"/>
    </location>
</feature>
<evidence type="ECO:0000259" key="8">
    <source>
        <dbReference type="Pfam" id="PF02656"/>
    </source>
</evidence>
<feature type="transmembrane region" description="Helical" evidence="7">
    <location>
        <begin position="245"/>
        <end position="269"/>
    </location>
</feature>
<evidence type="ECO:0000256" key="2">
    <source>
        <dbReference type="ARBA" id="ARBA00022475"/>
    </source>
</evidence>
<keyword evidence="10" id="KW-1185">Reference proteome</keyword>
<name>A0A9P7UQ66_9AGAR</name>
<evidence type="ECO:0000256" key="5">
    <source>
        <dbReference type="ARBA" id="ARBA00023136"/>
    </source>
</evidence>
<organism evidence="9 10">
    <name type="scientific">Marasmius oreades</name>
    <name type="common">fairy-ring Marasmius</name>
    <dbReference type="NCBI Taxonomy" id="181124"/>
    <lineage>
        <taxon>Eukaryota</taxon>
        <taxon>Fungi</taxon>
        <taxon>Dikarya</taxon>
        <taxon>Basidiomycota</taxon>
        <taxon>Agaricomycotina</taxon>
        <taxon>Agaricomycetes</taxon>
        <taxon>Agaricomycetidae</taxon>
        <taxon>Agaricales</taxon>
        <taxon>Marasmiineae</taxon>
        <taxon>Marasmiaceae</taxon>
        <taxon>Marasmius</taxon>
    </lineage>
</organism>
<evidence type="ECO:0000313" key="9">
    <source>
        <dbReference type="EMBL" id="KAG7088711.1"/>
    </source>
</evidence>
<dbReference type="GeneID" id="66081755"/>
<dbReference type="GO" id="GO:0005886">
    <property type="term" value="C:plasma membrane"/>
    <property type="evidence" value="ECO:0007669"/>
    <property type="project" value="UniProtKB-SubCell"/>
</dbReference>
<dbReference type="Proteomes" id="UP001049176">
    <property type="component" value="Chromosome 8"/>
</dbReference>
<dbReference type="EMBL" id="CM032188">
    <property type="protein sequence ID" value="KAG7088711.1"/>
    <property type="molecule type" value="Genomic_DNA"/>
</dbReference>
<keyword evidence="2" id="KW-1003">Cell membrane</keyword>
<protein>
    <recommendedName>
        <fullName evidence="8">DUF202 domain-containing protein</fullName>
    </recommendedName>
</protein>
<dbReference type="PANTHER" id="PTHR34187:SF2">
    <property type="entry name" value="DUF202 DOMAIN-CONTAINING PROTEIN"/>
    <property type="match status" value="1"/>
</dbReference>